<evidence type="ECO:0000256" key="1">
    <source>
        <dbReference type="SAM" id="Coils"/>
    </source>
</evidence>
<feature type="domain" description="DUF4795" evidence="2">
    <location>
        <begin position="206"/>
        <end position="370"/>
    </location>
</feature>
<reference evidence="3 4" key="2">
    <citation type="submission" date="2018-11" db="EMBL/GenBank/DDBJ databases">
        <authorList>
            <consortium name="Pathogen Informatics"/>
        </authorList>
    </citation>
    <scope>NUCLEOTIDE SEQUENCE [LARGE SCALE GENOMIC DNA]</scope>
</reference>
<evidence type="ECO:0000313" key="5">
    <source>
        <dbReference type="WBParaSite" id="TASK_0000574601-mRNA-1"/>
    </source>
</evidence>
<reference evidence="5" key="1">
    <citation type="submission" date="2017-02" db="UniProtKB">
        <authorList>
            <consortium name="WormBaseParasite"/>
        </authorList>
    </citation>
    <scope>IDENTIFICATION</scope>
</reference>
<dbReference type="OrthoDB" id="5981048at2759"/>
<dbReference type="InterPro" id="IPR032013">
    <property type="entry name" value="DUF4795"/>
</dbReference>
<accession>A0A0R3W6D2</accession>
<protein>
    <recommendedName>
        <fullName evidence="2">DUF4795 domain-containing protein</fullName>
    </recommendedName>
</protein>
<name>A0A0R3W6D2_TAEAS</name>
<organism evidence="5">
    <name type="scientific">Taenia asiatica</name>
    <name type="common">Asian tapeworm</name>
    <dbReference type="NCBI Taxonomy" id="60517"/>
    <lineage>
        <taxon>Eukaryota</taxon>
        <taxon>Metazoa</taxon>
        <taxon>Spiralia</taxon>
        <taxon>Lophotrochozoa</taxon>
        <taxon>Platyhelminthes</taxon>
        <taxon>Cestoda</taxon>
        <taxon>Eucestoda</taxon>
        <taxon>Cyclophyllidea</taxon>
        <taxon>Taeniidae</taxon>
        <taxon>Taenia</taxon>
    </lineage>
</organism>
<dbReference type="EMBL" id="UYRS01018438">
    <property type="protein sequence ID" value="VDK35560.1"/>
    <property type="molecule type" value="Genomic_DNA"/>
</dbReference>
<evidence type="ECO:0000259" key="2">
    <source>
        <dbReference type="Pfam" id="PF16043"/>
    </source>
</evidence>
<proteinExistence type="predicted"/>
<dbReference type="AlphaFoldDB" id="A0A0R3W6D2"/>
<feature type="coiled-coil region" evidence="1">
    <location>
        <begin position="59"/>
        <end position="158"/>
    </location>
</feature>
<sequence>MEDNSETFDGLLDQALGNPEPGAVNFNILHRLISAFLKRFNLSNASVADGSSTNSATNLDNFQARLSSLEESISHLNSQSIANEVEQDRDQRISSLDSELQKTTVLVNNLAEEFAALQAKQSSNSDEAEKATDIGTRVREVEQSIEDLSRLLNSLDILNKSKLSISESDAFVALSERVEGLNDLVTSQLPNQDNNGDVPKSNLKVCIESLKMVIGDVKEELERIDDAVKNMEENLANIAQEKVSKLDLEGALQMIEAKKDNANVDERNELKGTVNTLSIDVADVCQRVIGIERFIKTNFSRLASQMKEKADKAEVTAAQAQMTSELQKFALRLKLSASNMLLDNGKLRDEAAGIRKKMILHCISCDRPLLLEGKRR</sequence>
<keyword evidence="4" id="KW-1185">Reference proteome</keyword>
<dbReference type="WBParaSite" id="TASK_0000574601-mRNA-1">
    <property type="protein sequence ID" value="TASK_0000574601-mRNA-1"/>
    <property type="gene ID" value="TASK_0000574601"/>
</dbReference>
<evidence type="ECO:0000313" key="4">
    <source>
        <dbReference type="Proteomes" id="UP000282613"/>
    </source>
</evidence>
<feature type="coiled-coil region" evidence="1">
    <location>
        <begin position="214"/>
        <end position="241"/>
    </location>
</feature>
<dbReference type="Pfam" id="PF16043">
    <property type="entry name" value="DUF4795"/>
    <property type="match status" value="1"/>
</dbReference>
<evidence type="ECO:0000313" key="3">
    <source>
        <dbReference type="EMBL" id="VDK35560.1"/>
    </source>
</evidence>
<dbReference type="STRING" id="60517.A0A0R3W6D2"/>
<keyword evidence="1" id="KW-0175">Coiled coil</keyword>
<gene>
    <name evidence="3" type="ORF">TASK_LOCUS5747</name>
</gene>
<dbReference type="Proteomes" id="UP000282613">
    <property type="component" value="Unassembled WGS sequence"/>
</dbReference>